<comment type="similarity">
    <text evidence="1">Belongs to the GTP cyclohydrolase I type 2/NIF3 family.</text>
</comment>
<evidence type="ECO:0000256" key="1">
    <source>
        <dbReference type="ARBA" id="ARBA00006964"/>
    </source>
</evidence>
<dbReference type="EMBL" id="JRNU01000070">
    <property type="protein sequence ID" value="KGF50769.1"/>
    <property type="molecule type" value="Genomic_DNA"/>
</dbReference>
<name>A0A096CZS1_9BACT</name>
<accession>A0A096CZS1</accession>
<keyword evidence="7" id="KW-1185">Reference proteome</keyword>
<evidence type="ECO:0000313" key="6">
    <source>
        <dbReference type="EMBL" id="KGF50769.1"/>
    </source>
</evidence>
<evidence type="ECO:0000313" key="7">
    <source>
        <dbReference type="Proteomes" id="UP000029614"/>
    </source>
</evidence>
<dbReference type="PANTHER" id="PTHR13799:SF14">
    <property type="entry name" value="GTP CYCLOHYDROLASE 1 TYPE 2 HOMOLOG"/>
    <property type="match status" value="1"/>
</dbReference>
<keyword evidence="4 5" id="KW-0479">Metal-binding</keyword>
<evidence type="ECO:0000256" key="2">
    <source>
        <dbReference type="ARBA" id="ARBA00011643"/>
    </source>
</evidence>
<dbReference type="FunFam" id="3.40.1390.30:FF:000001">
    <property type="entry name" value="GTP cyclohydrolase 1 type 2"/>
    <property type="match status" value="1"/>
</dbReference>
<comment type="caution">
    <text evidence="6">The sequence shown here is derived from an EMBL/GenBank/DDBJ whole genome shotgun (WGS) entry which is preliminary data.</text>
</comment>
<dbReference type="Proteomes" id="UP000029614">
    <property type="component" value="Unassembled WGS sequence"/>
</dbReference>
<dbReference type="GO" id="GO:0046872">
    <property type="term" value="F:metal ion binding"/>
    <property type="evidence" value="ECO:0007669"/>
    <property type="project" value="UniProtKB-KW"/>
</dbReference>
<organism evidence="6 7">
    <name type="scientific">Prevotella amnii DNF00058</name>
    <dbReference type="NCBI Taxonomy" id="1401066"/>
    <lineage>
        <taxon>Bacteria</taxon>
        <taxon>Pseudomonadati</taxon>
        <taxon>Bacteroidota</taxon>
        <taxon>Bacteroidia</taxon>
        <taxon>Bacteroidales</taxon>
        <taxon>Prevotellaceae</taxon>
        <taxon>Prevotella</taxon>
    </lineage>
</organism>
<dbReference type="Gene3D" id="3.40.1390.30">
    <property type="entry name" value="NIF3 (NGG1p interacting factor 3)-like"/>
    <property type="match status" value="2"/>
</dbReference>
<evidence type="ECO:0000256" key="4">
    <source>
        <dbReference type="ARBA" id="ARBA00022723"/>
    </source>
</evidence>
<feature type="binding site" evidence="5">
    <location>
        <position position="67"/>
    </location>
    <ligand>
        <name>a divalent metal cation</name>
        <dbReference type="ChEBI" id="CHEBI:60240"/>
        <label>1</label>
    </ligand>
</feature>
<gene>
    <name evidence="6" type="ORF">HMPREF9302_09625</name>
</gene>
<feature type="binding site" evidence="5">
    <location>
        <position position="238"/>
    </location>
    <ligand>
        <name>a divalent metal cation</name>
        <dbReference type="ChEBI" id="CHEBI:60240"/>
        <label>1</label>
    </ligand>
</feature>
<feature type="binding site" evidence="5">
    <location>
        <position position="234"/>
    </location>
    <ligand>
        <name>a divalent metal cation</name>
        <dbReference type="ChEBI" id="CHEBI:60240"/>
        <label>1</label>
    </ligand>
</feature>
<evidence type="ECO:0000256" key="3">
    <source>
        <dbReference type="ARBA" id="ARBA00022112"/>
    </source>
</evidence>
<proteinExistence type="inferred from homology"/>
<reference evidence="6 7" key="1">
    <citation type="submission" date="2014-07" db="EMBL/GenBank/DDBJ databases">
        <authorList>
            <person name="McCorrison J."/>
            <person name="Sanka R."/>
            <person name="Torralba M."/>
            <person name="Gillis M."/>
            <person name="Haft D.H."/>
            <person name="Methe B."/>
            <person name="Sutton G."/>
            <person name="Nelson K.E."/>
        </authorList>
    </citation>
    <scope>NUCLEOTIDE SEQUENCE [LARGE SCALE GENOMIC DNA]</scope>
    <source>
        <strain evidence="6 7">DNF00058</strain>
    </source>
</reference>
<evidence type="ECO:0000256" key="5">
    <source>
        <dbReference type="PIRSR" id="PIRSR602678-1"/>
    </source>
</evidence>
<dbReference type="NCBIfam" id="TIGR00486">
    <property type="entry name" value="YbgI_SA1388"/>
    <property type="match status" value="1"/>
</dbReference>
<protein>
    <recommendedName>
        <fullName evidence="3">GTP cyclohydrolase 1 type 2 homolog</fullName>
    </recommendedName>
</protein>
<dbReference type="Pfam" id="PF01784">
    <property type="entry name" value="DUF34_NIF3"/>
    <property type="match status" value="1"/>
</dbReference>
<dbReference type="InterPro" id="IPR036069">
    <property type="entry name" value="DUF34/NIF3_sf"/>
</dbReference>
<dbReference type="InterPro" id="IPR002678">
    <property type="entry name" value="DUF34/NIF3"/>
</dbReference>
<comment type="subunit">
    <text evidence="2">Homohexamer.</text>
</comment>
<dbReference type="PANTHER" id="PTHR13799">
    <property type="entry name" value="NGG1 INTERACTING FACTOR 3"/>
    <property type="match status" value="1"/>
</dbReference>
<dbReference type="GO" id="GO:0005737">
    <property type="term" value="C:cytoplasm"/>
    <property type="evidence" value="ECO:0007669"/>
    <property type="project" value="TreeGrafter"/>
</dbReference>
<dbReference type="RefSeq" id="WP_197053065.1">
    <property type="nucleotide sequence ID" value="NZ_JRNU01000070.1"/>
</dbReference>
<feature type="binding site" evidence="5">
    <location>
        <position position="106"/>
    </location>
    <ligand>
        <name>a divalent metal cation</name>
        <dbReference type="ChEBI" id="CHEBI:60240"/>
        <label>1</label>
    </ligand>
</feature>
<feature type="binding site" evidence="5">
    <location>
        <position position="68"/>
    </location>
    <ligand>
        <name>a divalent metal cation</name>
        <dbReference type="ChEBI" id="CHEBI:60240"/>
        <label>1</label>
    </ligand>
</feature>
<dbReference type="AlphaFoldDB" id="A0A096CZS1"/>
<dbReference type="SUPFAM" id="SSF102705">
    <property type="entry name" value="NIF3 (NGG1p interacting factor 3)-like"/>
    <property type="match status" value="1"/>
</dbReference>
<sequence length="271" mass="29975">MHSMKIKEVINALEQFAPLPLQESYDNAGLQIGLTDVDVSGVLLCLDVTEPIVDEAVYKGCNLIVAHHPLIFHKLAHITTETYVQRTIIKAIQNGITVVAMHTNMDTVWGGVNNKIAEKLHLTNLQTFGKTKQVANNIKGEITYASDGIIGDFPVPLAADDFIILLKKCFNVECLQANQLLRRNIKTIALCGGSGAFLIKDAVEAGVDAFVTGEISYHDFFGYEQTIQLCAIGHYQSEQFTVEIFKAIIERDCSKVKCYLSNINTNPIIYL</sequence>